<protein>
    <submittedName>
        <fullName evidence="1">Uncharacterized protein</fullName>
    </submittedName>
</protein>
<sequence>MKRALKISPFFSVFKNGNKYFAYSEASGLVELCEDEFDNLTPVEELKEIRMLIPEEEEKINVVVNKVSLSYHNLINVFNSIEEVPEGEKILVISSSIHFLVNLPISRFKKVLIAYIMDPFRFFIYSIKNNSPCMYEIYLWLKNSRLILDVKIDGVVISEANPTLNSFAELLLLGFSKLLLNSDKFDGKLVYIDVLEGDLIINTPLKIPGCPKCGI</sequence>
<evidence type="ECO:0000313" key="1">
    <source>
        <dbReference type="EMBL" id="BCU68871.1"/>
    </source>
</evidence>
<accession>A0A8D5U4Q0</accession>
<reference evidence="1 2" key="1">
    <citation type="submission" date="2021-04" db="EMBL/GenBank/DDBJ databases">
        <title>Complete genome sequence of Stygiolobus sp. KN-1.</title>
        <authorList>
            <person name="Nakamura K."/>
            <person name="Sakai H."/>
            <person name="Kurosawa N."/>
        </authorList>
    </citation>
    <scope>NUCLEOTIDE SEQUENCE [LARGE SCALE GENOMIC DNA]</scope>
    <source>
        <strain evidence="1 2">KN-1</strain>
    </source>
</reference>
<dbReference type="KEGG" id="csty:KN1_01680"/>
<name>A0A8D5U4Q0_9CREN</name>
<organism evidence="1 2">
    <name type="scientific">Stygiolobus caldivivus</name>
    <dbReference type="NCBI Taxonomy" id="2824673"/>
    <lineage>
        <taxon>Archaea</taxon>
        <taxon>Thermoproteota</taxon>
        <taxon>Thermoprotei</taxon>
        <taxon>Sulfolobales</taxon>
        <taxon>Sulfolobaceae</taxon>
        <taxon>Stygiolobus</taxon>
    </lineage>
</organism>
<keyword evidence="2" id="KW-1185">Reference proteome</keyword>
<evidence type="ECO:0000313" key="2">
    <source>
        <dbReference type="Proteomes" id="UP000825123"/>
    </source>
</evidence>
<dbReference type="GeneID" id="66161920"/>
<dbReference type="AlphaFoldDB" id="A0A8D5U4Q0"/>
<dbReference type="RefSeq" id="WP_221288807.1">
    <property type="nucleotide sequence ID" value="NZ_AP024597.1"/>
</dbReference>
<dbReference type="EMBL" id="AP024597">
    <property type="protein sequence ID" value="BCU68871.1"/>
    <property type="molecule type" value="Genomic_DNA"/>
</dbReference>
<dbReference type="Proteomes" id="UP000825123">
    <property type="component" value="Chromosome"/>
</dbReference>
<proteinExistence type="predicted"/>
<gene>
    <name evidence="1" type="ORF">KN1_01680</name>
</gene>